<keyword evidence="2" id="KW-1185">Reference proteome</keyword>
<name>C7LP54_DESBD</name>
<evidence type="ECO:0008006" key="3">
    <source>
        <dbReference type="Google" id="ProtNLM"/>
    </source>
</evidence>
<accession>C7LP54</accession>
<evidence type="ECO:0000313" key="2">
    <source>
        <dbReference type="Proteomes" id="UP000002216"/>
    </source>
</evidence>
<dbReference type="HOGENOM" id="CLU_1287094_0_0_7"/>
<evidence type="ECO:0000313" key="1">
    <source>
        <dbReference type="EMBL" id="ACU91370.1"/>
    </source>
</evidence>
<protein>
    <recommendedName>
        <fullName evidence="3">PhoP regulatory network protein YrbL</fullName>
    </recommendedName>
</protein>
<dbReference type="eggNOG" id="ENOG5033XFR">
    <property type="taxonomic scope" value="Bacteria"/>
</dbReference>
<sequence length="214" mass="24661">MITLDSEISTIGGWSTVYAIKGDPTRCAKVLAHHRKYKGEFPDPAMIAQKKYGIPDMLRYELDNHHRLMAHVPDDLVKHFVTFYGIEKTRCGRDALVMELVTDDTGGVAKNLDSNTRPLSLTFFQALERIRRDVLLPSAIDHFGIACRNILVRNQDCPVLIDFQNSVIRHRGQFWLKLPFFIRRKVTRKFQRVYRDVGVPDFTKAPSITDMFLP</sequence>
<dbReference type="RefSeq" id="WP_015775457.1">
    <property type="nucleotide sequence ID" value="NC_013173.1"/>
</dbReference>
<dbReference type="OrthoDB" id="5464742at2"/>
<dbReference type="EMBL" id="CP001629">
    <property type="protein sequence ID" value="ACU91370.1"/>
    <property type="molecule type" value="Genomic_DNA"/>
</dbReference>
<dbReference type="SUPFAM" id="SSF56112">
    <property type="entry name" value="Protein kinase-like (PK-like)"/>
    <property type="match status" value="1"/>
</dbReference>
<proteinExistence type="predicted"/>
<dbReference type="KEGG" id="dba:Dbac_3298"/>
<reference evidence="1 2" key="1">
    <citation type="journal article" date="2009" name="Stand. Genomic Sci.">
        <title>Complete genome sequence of Desulfomicrobium baculatum type strain (X).</title>
        <authorList>
            <person name="Copeland A."/>
            <person name="Spring S."/>
            <person name="Goker M."/>
            <person name="Schneider S."/>
            <person name="Lapidus A."/>
            <person name="Del Rio T.G."/>
            <person name="Tice H."/>
            <person name="Cheng J.F."/>
            <person name="Chen F."/>
            <person name="Nolan M."/>
            <person name="Bruce D."/>
            <person name="Goodwin L."/>
            <person name="Pitluck S."/>
            <person name="Ivanova N."/>
            <person name="Mavrommatis K."/>
            <person name="Ovchinnikova G."/>
            <person name="Pati A."/>
            <person name="Chen A."/>
            <person name="Palaniappan K."/>
            <person name="Land M."/>
            <person name="Hauser L."/>
            <person name="Chang Y.J."/>
            <person name="Jeffries C.C."/>
            <person name="Meincke L."/>
            <person name="Sims D."/>
            <person name="Brettin T."/>
            <person name="Detter J.C."/>
            <person name="Han C."/>
            <person name="Chain P."/>
            <person name="Bristow J."/>
            <person name="Eisen J.A."/>
            <person name="Markowitz V."/>
            <person name="Hugenholtz P."/>
            <person name="Kyrpides N.C."/>
            <person name="Klenk H.P."/>
            <person name="Lucas S."/>
        </authorList>
    </citation>
    <scope>NUCLEOTIDE SEQUENCE [LARGE SCALE GENOMIC DNA]</scope>
    <source>
        <strain evidence="2">DSM 4028 / VKM B-1378 / X</strain>
    </source>
</reference>
<gene>
    <name evidence="1" type="ordered locus">Dbac_3298</name>
</gene>
<dbReference type="STRING" id="525897.Dbac_3298"/>
<dbReference type="InterPro" id="IPR011009">
    <property type="entry name" value="Kinase-like_dom_sf"/>
</dbReference>
<dbReference type="AlphaFoldDB" id="C7LP54"/>
<dbReference type="Proteomes" id="UP000002216">
    <property type="component" value="Chromosome"/>
</dbReference>
<organism evidence="1 2">
    <name type="scientific">Desulfomicrobium baculatum (strain DSM 4028 / VKM B-1378 / X)</name>
    <name type="common">Desulfovibrio baculatus</name>
    <dbReference type="NCBI Taxonomy" id="525897"/>
    <lineage>
        <taxon>Bacteria</taxon>
        <taxon>Pseudomonadati</taxon>
        <taxon>Thermodesulfobacteriota</taxon>
        <taxon>Desulfovibrionia</taxon>
        <taxon>Desulfovibrionales</taxon>
        <taxon>Desulfomicrobiaceae</taxon>
        <taxon>Desulfomicrobium</taxon>
    </lineage>
</organism>